<accession>A0ABN7X991</accession>
<comment type="caution">
    <text evidence="1">The sequence shown here is derived from an EMBL/GenBank/DDBJ whole genome shotgun (WGS) entry which is preliminary data.</text>
</comment>
<organism evidence="1 2">
    <name type="scientific">Gigaspora margarita</name>
    <dbReference type="NCBI Taxonomy" id="4874"/>
    <lineage>
        <taxon>Eukaryota</taxon>
        <taxon>Fungi</taxon>
        <taxon>Fungi incertae sedis</taxon>
        <taxon>Mucoromycota</taxon>
        <taxon>Glomeromycotina</taxon>
        <taxon>Glomeromycetes</taxon>
        <taxon>Diversisporales</taxon>
        <taxon>Gigasporaceae</taxon>
        <taxon>Gigaspora</taxon>
    </lineage>
</organism>
<proteinExistence type="predicted"/>
<protein>
    <submittedName>
        <fullName evidence="1">42192_t:CDS:1</fullName>
    </submittedName>
</protein>
<keyword evidence="2" id="KW-1185">Reference proteome</keyword>
<gene>
    <name evidence="1" type="ORF">GMARGA_LOCUS40583</name>
</gene>
<sequence>EDLPLLCLFSTLVKTYKYKKLSKCKTKERPRIQNADTNAIKTQIKLFEPYFVELSSYQNKLEKYTICE</sequence>
<dbReference type="EMBL" id="CAJVQB010104527">
    <property type="protein sequence ID" value="CAG8851149.1"/>
    <property type="molecule type" value="Genomic_DNA"/>
</dbReference>
<reference evidence="1 2" key="1">
    <citation type="submission" date="2021-06" db="EMBL/GenBank/DDBJ databases">
        <authorList>
            <person name="Kallberg Y."/>
            <person name="Tangrot J."/>
            <person name="Rosling A."/>
        </authorList>
    </citation>
    <scope>NUCLEOTIDE SEQUENCE [LARGE SCALE GENOMIC DNA]</scope>
    <source>
        <strain evidence="1 2">120-4 pot B 10/14</strain>
    </source>
</reference>
<feature type="non-terminal residue" evidence="1">
    <location>
        <position position="1"/>
    </location>
</feature>
<name>A0ABN7X991_GIGMA</name>
<feature type="non-terminal residue" evidence="1">
    <location>
        <position position="68"/>
    </location>
</feature>
<evidence type="ECO:0000313" key="1">
    <source>
        <dbReference type="EMBL" id="CAG8851149.1"/>
    </source>
</evidence>
<dbReference type="Proteomes" id="UP000789901">
    <property type="component" value="Unassembled WGS sequence"/>
</dbReference>
<evidence type="ECO:0000313" key="2">
    <source>
        <dbReference type="Proteomes" id="UP000789901"/>
    </source>
</evidence>